<dbReference type="PROSITE" id="PS01264">
    <property type="entry name" value="TBOX_2"/>
    <property type="match status" value="1"/>
</dbReference>
<evidence type="ECO:0000256" key="4">
    <source>
        <dbReference type="ARBA" id="ARBA00023163"/>
    </source>
</evidence>
<evidence type="ECO:0000256" key="7">
    <source>
        <dbReference type="SAM" id="MobiDB-lite"/>
    </source>
</evidence>
<dbReference type="PRINTS" id="PR00937">
    <property type="entry name" value="TBOX"/>
</dbReference>
<keyword evidence="2" id="KW-0805">Transcription regulation</keyword>
<dbReference type="SMART" id="SM00425">
    <property type="entry name" value="TBOX"/>
    <property type="match status" value="1"/>
</dbReference>
<dbReference type="GO" id="GO:0001708">
    <property type="term" value="P:cell fate specification"/>
    <property type="evidence" value="ECO:0007669"/>
    <property type="project" value="TreeGrafter"/>
</dbReference>
<evidence type="ECO:0000313" key="10">
    <source>
        <dbReference type="EMBL" id="CAF1180384.1"/>
    </source>
</evidence>
<keyword evidence="3 6" id="KW-0238">DNA-binding</keyword>
<dbReference type="GO" id="GO:0000981">
    <property type="term" value="F:DNA-binding transcription factor activity, RNA polymerase II-specific"/>
    <property type="evidence" value="ECO:0007669"/>
    <property type="project" value="TreeGrafter"/>
</dbReference>
<keyword evidence="4" id="KW-0804">Transcription</keyword>
<dbReference type="GO" id="GO:0045893">
    <property type="term" value="P:positive regulation of DNA-templated transcription"/>
    <property type="evidence" value="ECO:0007669"/>
    <property type="project" value="InterPro"/>
</dbReference>
<name>A0A814UYU8_9BILA</name>
<dbReference type="PANTHER" id="PTHR11267:SF199">
    <property type="entry name" value="T-BOX PROTEIN 36-RELATED"/>
    <property type="match status" value="1"/>
</dbReference>
<dbReference type="InterPro" id="IPR018186">
    <property type="entry name" value="TF_T-box_CS"/>
</dbReference>
<dbReference type="PANTHER" id="PTHR11267">
    <property type="entry name" value="T-BOX PROTEIN-RELATED"/>
    <property type="match status" value="1"/>
</dbReference>
<sequence>KAEPHIYGRYYIHPDSPQTGAQWMKQTILFNKVKITNNPMQNSNQILINSMHRYILRLHIVQASDDYSIRTGPLSTFVFDETIFIAVTAYQNDQIKNLKIDNNPFAKGFREPTHGKKNTSKSLKRLQSTSSLNKSIKYDEKQQRLYKNDSSLLSSNSYSPPLHSTVADSTTSSYINNSIDNQEQNSDTTILNFPSIYHRQFPYNSYPNDSSSMIYNPTYSYMGPTSGSSMNFSSYGYYPTSVYSTNNYNTPFF</sequence>
<feature type="region of interest" description="Disordered" evidence="7">
    <location>
        <begin position="106"/>
        <end position="140"/>
    </location>
</feature>
<feature type="compositionally biased region" description="Polar residues" evidence="7">
    <location>
        <begin position="125"/>
        <end position="134"/>
    </location>
</feature>
<dbReference type="InterPro" id="IPR036960">
    <property type="entry name" value="T-box_sf"/>
</dbReference>
<keyword evidence="11" id="KW-1185">Reference proteome</keyword>
<evidence type="ECO:0000256" key="3">
    <source>
        <dbReference type="ARBA" id="ARBA00023125"/>
    </source>
</evidence>
<dbReference type="SUPFAM" id="SSF49417">
    <property type="entry name" value="p53-like transcription factors"/>
    <property type="match status" value="1"/>
</dbReference>
<comment type="caution">
    <text evidence="9">The sequence shown here is derived from an EMBL/GenBank/DDBJ whole genome shotgun (WGS) entry which is preliminary data.</text>
</comment>
<feature type="non-terminal residue" evidence="9">
    <location>
        <position position="1"/>
    </location>
</feature>
<evidence type="ECO:0000313" key="11">
    <source>
        <dbReference type="Proteomes" id="UP000663870"/>
    </source>
</evidence>
<protein>
    <recommendedName>
        <fullName evidence="8">T-box domain-containing protein</fullName>
    </recommendedName>
</protein>
<evidence type="ECO:0000313" key="9">
    <source>
        <dbReference type="EMBL" id="CAF1179692.1"/>
    </source>
</evidence>
<dbReference type="GO" id="GO:0000978">
    <property type="term" value="F:RNA polymerase II cis-regulatory region sequence-specific DNA binding"/>
    <property type="evidence" value="ECO:0007669"/>
    <property type="project" value="InterPro"/>
</dbReference>
<reference evidence="9" key="1">
    <citation type="submission" date="2021-02" db="EMBL/GenBank/DDBJ databases">
        <authorList>
            <person name="Nowell W R."/>
        </authorList>
    </citation>
    <scope>NUCLEOTIDE SEQUENCE</scope>
</reference>
<dbReference type="Gene3D" id="2.60.40.820">
    <property type="entry name" value="Transcription factor, T-box"/>
    <property type="match status" value="1"/>
</dbReference>
<dbReference type="PROSITE" id="PS50252">
    <property type="entry name" value="TBOX_3"/>
    <property type="match status" value="1"/>
</dbReference>
<feature type="compositionally biased region" description="Basic residues" evidence="7">
    <location>
        <begin position="115"/>
        <end position="124"/>
    </location>
</feature>
<dbReference type="Pfam" id="PF00907">
    <property type="entry name" value="T-box"/>
    <property type="match status" value="1"/>
</dbReference>
<accession>A0A814UYU8</accession>
<evidence type="ECO:0000256" key="5">
    <source>
        <dbReference type="ARBA" id="ARBA00023242"/>
    </source>
</evidence>
<dbReference type="InterPro" id="IPR008967">
    <property type="entry name" value="p53-like_TF_DNA-bd_sf"/>
</dbReference>
<dbReference type="EMBL" id="CAJNOL010000730">
    <property type="protein sequence ID" value="CAF1180384.1"/>
    <property type="molecule type" value="Genomic_DNA"/>
</dbReference>
<proteinExistence type="predicted"/>
<dbReference type="EMBL" id="CAJNOL010000728">
    <property type="protein sequence ID" value="CAF1179692.1"/>
    <property type="molecule type" value="Genomic_DNA"/>
</dbReference>
<dbReference type="InterPro" id="IPR001699">
    <property type="entry name" value="TF_T-box"/>
</dbReference>
<dbReference type="GO" id="GO:0000785">
    <property type="term" value="C:chromatin"/>
    <property type="evidence" value="ECO:0007669"/>
    <property type="project" value="TreeGrafter"/>
</dbReference>
<comment type="subcellular location">
    <subcellularLocation>
        <location evidence="1 6">Nucleus</location>
    </subcellularLocation>
</comment>
<evidence type="ECO:0000256" key="6">
    <source>
        <dbReference type="PROSITE-ProRule" id="PRU00201"/>
    </source>
</evidence>
<keyword evidence="5 6" id="KW-0539">Nucleus</keyword>
<dbReference type="Proteomes" id="UP000663870">
    <property type="component" value="Unassembled WGS sequence"/>
</dbReference>
<organism evidence="9 11">
    <name type="scientific">Rotaria sordida</name>
    <dbReference type="NCBI Taxonomy" id="392033"/>
    <lineage>
        <taxon>Eukaryota</taxon>
        <taxon>Metazoa</taxon>
        <taxon>Spiralia</taxon>
        <taxon>Gnathifera</taxon>
        <taxon>Rotifera</taxon>
        <taxon>Eurotatoria</taxon>
        <taxon>Bdelloidea</taxon>
        <taxon>Philodinida</taxon>
        <taxon>Philodinidae</taxon>
        <taxon>Rotaria</taxon>
    </lineage>
</organism>
<dbReference type="AlphaFoldDB" id="A0A814UYU8"/>
<feature type="domain" description="T-box" evidence="8">
    <location>
        <begin position="1"/>
        <end position="111"/>
    </location>
</feature>
<dbReference type="GO" id="GO:0005634">
    <property type="term" value="C:nucleus"/>
    <property type="evidence" value="ECO:0007669"/>
    <property type="project" value="UniProtKB-SubCell"/>
</dbReference>
<comment type="caution">
    <text evidence="6">Lacks conserved residue(s) required for the propagation of feature annotation.</text>
</comment>
<evidence type="ECO:0000256" key="1">
    <source>
        <dbReference type="ARBA" id="ARBA00004123"/>
    </source>
</evidence>
<evidence type="ECO:0000259" key="8">
    <source>
        <dbReference type="PROSITE" id="PS50252"/>
    </source>
</evidence>
<evidence type="ECO:0000256" key="2">
    <source>
        <dbReference type="ARBA" id="ARBA00023015"/>
    </source>
</evidence>
<gene>
    <name evidence="9" type="ORF">JXQ802_LOCUS23272</name>
    <name evidence="10" type="ORF">JXQ802_LOCUS23311</name>
</gene>
<dbReference type="InterPro" id="IPR046360">
    <property type="entry name" value="T-box_DNA-bd"/>
</dbReference>